<feature type="transmembrane region" description="Helical" evidence="1">
    <location>
        <begin position="153"/>
        <end position="174"/>
    </location>
</feature>
<sequence length="280" mass="31871">MATALPENDTDTAWLPPFEHAANEDTVALAAKKSKLHVLYIRAAGIAALWLVIIGVAIGGMVALYHPADVLLRTGDRVQGRVLNYSHRSNGADILYVEYKIFGKLRFAEIIKQSSKQYNAGDKITVIYERENPDHVRTMYESNVDDDMADFCWIVIFVAMLFFVFSVVAVVRWWRRYKAVCRTGWRAASVTVAPDYPIRRLRHMPDIYVSYNDGSHITLRASTSCHGSTPLRNQPDRPAWVGGTCKDMVVLFPHGRWRKLPYVVPAFARTTRTVKRSRKR</sequence>
<dbReference type="Proteomes" id="UP001589535">
    <property type="component" value="Unassembled WGS sequence"/>
</dbReference>
<evidence type="ECO:0000256" key="1">
    <source>
        <dbReference type="SAM" id="Phobius"/>
    </source>
</evidence>
<name>A0ABV5UIF0_9PSEU</name>
<keyword evidence="1" id="KW-1133">Transmembrane helix</keyword>
<keyword evidence="3" id="KW-1185">Reference proteome</keyword>
<evidence type="ECO:0000313" key="3">
    <source>
        <dbReference type="Proteomes" id="UP001589535"/>
    </source>
</evidence>
<keyword evidence="1" id="KW-0812">Transmembrane</keyword>
<keyword evidence="1" id="KW-0472">Membrane</keyword>
<dbReference type="RefSeq" id="WP_378207756.1">
    <property type="nucleotide sequence ID" value="NZ_JBHMBK010000074.1"/>
</dbReference>
<organism evidence="2 3">
    <name type="scientific">Amycolatopsis plumensis</name>
    <dbReference type="NCBI Taxonomy" id="236508"/>
    <lineage>
        <taxon>Bacteria</taxon>
        <taxon>Bacillati</taxon>
        <taxon>Actinomycetota</taxon>
        <taxon>Actinomycetes</taxon>
        <taxon>Pseudonocardiales</taxon>
        <taxon>Pseudonocardiaceae</taxon>
        <taxon>Amycolatopsis</taxon>
    </lineage>
</organism>
<proteinExistence type="predicted"/>
<reference evidence="2 3" key="1">
    <citation type="submission" date="2024-09" db="EMBL/GenBank/DDBJ databases">
        <authorList>
            <person name="Sun Q."/>
            <person name="Mori K."/>
        </authorList>
    </citation>
    <scope>NUCLEOTIDE SEQUENCE [LARGE SCALE GENOMIC DNA]</scope>
    <source>
        <strain evidence="2 3">JCM 13852</strain>
    </source>
</reference>
<dbReference type="EMBL" id="JBHMBK010000074">
    <property type="protein sequence ID" value="MFB9691176.1"/>
    <property type="molecule type" value="Genomic_DNA"/>
</dbReference>
<gene>
    <name evidence="2" type="ORF">ACFFTO_43985</name>
</gene>
<accession>A0ABV5UIF0</accession>
<comment type="caution">
    <text evidence="2">The sequence shown here is derived from an EMBL/GenBank/DDBJ whole genome shotgun (WGS) entry which is preliminary data.</text>
</comment>
<evidence type="ECO:0000313" key="2">
    <source>
        <dbReference type="EMBL" id="MFB9691176.1"/>
    </source>
</evidence>
<protein>
    <submittedName>
        <fullName evidence="2">DUF3592 domain-containing protein</fullName>
    </submittedName>
</protein>
<feature type="transmembrane region" description="Helical" evidence="1">
    <location>
        <begin position="39"/>
        <end position="65"/>
    </location>
</feature>